<dbReference type="AlphaFoldDB" id="A0A2T9YZB4"/>
<comment type="caution">
    <text evidence="2">The sequence shown here is derived from an EMBL/GenBank/DDBJ whole genome shotgun (WGS) entry which is preliminary data.</text>
</comment>
<reference evidence="2 3" key="1">
    <citation type="journal article" date="2018" name="MBio">
        <title>Comparative Genomics Reveals the Core Gene Toolbox for the Fungus-Insect Symbiosis.</title>
        <authorList>
            <person name="Wang Y."/>
            <person name="Stata M."/>
            <person name="Wang W."/>
            <person name="Stajich J.E."/>
            <person name="White M.M."/>
            <person name="Moncalvo J.M."/>
        </authorList>
    </citation>
    <scope>NUCLEOTIDE SEQUENCE [LARGE SCALE GENOMIC DNA]</scope>
    <source>
        <strain evidence="2 3">SWE-8-4</strain>
    </source>
</reference>
<keyword evidence="3" id="KW-1185">Reference proteome</keyword>
<feature type="domain" description="Hyaluronan/mRNA-binding protein" evidence="1">
    <location>
        <begin position="11"/>
        <end position="50"/>
    </location>
</feature>
<dbReference type="InterPro" id="IPR006861">
    <property type="entry name" value="HABP4_PAIRBP1-bd"/>
</dbReference>
<gene>
    <name evidence="2" type="ORF">BB561_000405</name>
</gene>
<proteinExistence type="predicted"/>
<protein>
    <recommendedName>
        <fullName evidence="1">Hyaluronan/mRNA-binding protein domain-containing protein</fullName>
    </recommendedName>
</protein>
<dbReference type="Pfam" id="PF04774">
    <property type="entry name" value="HABP4_PAI-RBP1"/>
    <property type="match status" value="1"/>
</dbReference>
<organism evidence="2 3">
    <name type="scientific">Smittium simulii</name>
    <dbReference type="NCBI Taxonomy" id="133385"/>
    <lineage>
        <taxon>Eukaryota</taxon>
        <taxon>Fungi</taxon>
        <taxon>Fungi incertae sedis</taxon>
        <taxon>Zoopagomycota</taxon>
        <taxon>Kickxellomycotina</taxon>
        <taxon>Harpellomycetes</taxon>
        <taxon>Harpellales</taxon>
        <taxon>Legeriomycetaceae</taxon>
        <taxon>Smittium</taxon>
    </lineage>
</organism>
<evidence type="ECO:0000313" key="2">
    <source>
        <dbReference type="EMBL" id="PVU97680.1"/>
    </source>
</evidence>
<accession>A0A2T9YZB4</accession>
<sequence length="88" mass="9916">MKDKYNQKVLQFDRKPSRYVSDNRSAMKKEGGGSHNWGAITDLNCETADTPLTADSKLKIVATTEFDIMQKNQQTPEVWSYLNSEAGS</sequence>
<dbReference type="EMBL" id="MBFR01000008">
    <property type="protein sequence ID" value="PVU97680.1"/>
    <property type="molecule type" value="Genomic_DNA"/>
</dbReference>
<name>A0A2T9YZB4_9FUNG</name>
<evidence type="ECO:0000313" key="3">
    <source>
        <dbReference type="Proteomes" id="UP000245383"/>
    </source>
</evidence>
<dbReference type="Proteomes" id="UP000245383">
    <property type="component" value="Unassembled WGS sequence"/>
</dbReference>
<evidence type="ECO:0000259" key="1">
    <source>
        <dbReference type="Pfam" id="PF04774"/>
    </source>
</evidence>